<accession>A0A0D3J7V8</accession>
<dbReference type="GeneID" id="17265094"/>
<dbReference type="EnsemblProtists" id="EOD19593">
    <property type="protein sequence ID" value="EOD19593"/>
    <property type="gene ID" value="EMIHUDRAFT_436099"/>
</dbReference>
<dbReference type="PROSITE" id="PS51257">
    <property type="entry name" value="PROKAR_LIPOPROTEIN"/>
    <property type="match status" value="1"/>
</dbReference>
<organism evidence="1 2">
    <name type="scientific">Emiliania huxleyi (strain CCMP1516)</name>
    <dbReference type="NCBI Taxonomy" id="280463"/>
    <lineage>
        <taxon>Eukaryota</taxon>
        <taxon>Haptista</taxon>
        <taxon>Haptophyta</taxon>
        <taxon>Prymnesiophyceae</taxon>
        <taxon>Isochrysidales</taxon>
        <taxon>Noelaerhabdaceae</taxon>
        <taxon>Emiliania</taxon>
    </lineage>
</organism>
<keyword evidence="2" id="KW-1185">Reference proteome</keyword>
<dbReference type="Proteomes" id="UP000013827">
    <property type="component" value="Unassembled WGS sequence"/>
</dbReference>
<name>A0A0D3J7V8_EMIH1</name>
<sequence length="305" mass="32543">MQVQSRSESINKRRMCVAAVLLLVSFLFVVVACALPAFSAGSVEFPKDGTFFGRKWGYTAGFGIWGVGGYLNDDTCDAANAFITLAGGDKWSCSDVVSYHCEYVSSPTSGQDYLDNSLCAYARSIAWETPSCDDDDDCAGGDTCGHAQALDRGRGGGVDLDGSACVRRLCARLPRLLLQAAQALPHRRPRRRGGGAFGRAVCAVGVERLRGAGRRRLGVRPLVVVRPPGLRLRRPPHLPPPLPRRQLAQVGAGPRLGHLVGGVWRRRAQRWRARAAVGAPAGCLVSSMHGAAVGTPGVICRVVVQ</sequence>
<dbReference type="RefSeq" id="XP_005772022.1">
    <property type="nucleotide sequence ID" value="XM_005771965.1"/>
</dbReference>
<reference evidence="1" key="2">
    <citation type="submission" date="2024-10" db="UniProtKB">
        <authorList>
            <consortium name="EnsemblProtists"/>
        </authorList>
    </citation>
    <scope>IDENTIFICATION</scope>
</reference>
<proteinExistence type="predicted"/>
<protein>
    <submittedName>
        <fullName evidence="1">Uncharacterized protein</fullName>
    </submittedName>
</protein>
<dbReference type="AlphaFoldDB" id="A0A0D3J7V8"/>
<evidence type="ECO:0000313" key="2">
    <source>
        <dbReference type="Proteomes" id="UP000013827"/>
    </source>
</evidence>
<dbReference type="PaxDb" id="2903-EOD19593"/>
<reference evidence="2" key="1">
    <citation type="journal article" date="2013" name="Nature">
        <title>Pan genome of the phytoplankton Emiliania underpins its global distribution.</title>
        <authorList>
            <person name="Read B.A."/>
            <person name="Kegel J."/>
            <person name="Klute M.J."/>
            <person name="Kuo A."/>
            <person name="Lefebvre S.C."/>
            <person name="Maumus F."/>
            <person name="Mayer C."/>
            <person name="Miller J."/>
            <person name="Monier A."/>
            <person name="Salamov A."/>
            <person name="Young J."/>
            <person name="Aguilar M."/>
            <person name="Claverie J.M."/>
            <person name="Frickenhaus S."/>
            <person name="Gonzalez K."/>
            <person name="Herman E.K."/>
            <person name="Lin Y.C."/>
            <person name="Napier J."/>
            <person name="Ogata H."/>
            <person name="Sarno A.F."/>
            <person name="Shmutz J."/>
            <person name="Schroeder D."/>
            <person name="de Vargas C."/>
            <person name="Verret F."/>
            <person name="von Dassow P."/>
            <person name="Valentin K."/>
            <person name="Van de Peer Y."/>
            <person name="Wheeler G."/>
            <person name="Dacks J.B."/>
            <person name="Delwiche C.F."/>
            <person name="Dyhrman S.T."/>
            <person name="Glockner G."/>
            <person name="John U."/>
            <person name="Richards T."/>
            <person name="Worden A.Z."/>
            <person name="Zhang X."/>
            <person name="Grigoriev I.V."/>
            <person name="Allen A.E."/>
            <person name="Bidle K."/>
            <person name="Borodovsky M."/>
            <person name="Bowler C."/>
            <person name="Brownlee C."/>
            <person name="Cock J.M."/>
            <person name="Elias M."/>
            <person name="Gladyshev V.N."/>
            <person name="Groth M."/>
            <person name="Guda C."/>
            <person name="Hadaegh A."/>
            <person name="Iglesias-Rodriguez M.D."/>
            <person name="Jenkins J."/>
            <person name="Jones B.M."/>
            <person name="Lawson T."/>
            <person name="Leese F."/>
            <person name="Lindquist E."/>
            <person name="Lobanov A."/>
            <person name="Lomsadze A."/>
            <person name="Malik S.B."/>
            <person name="Marsh M.E."/>
            <person name="Mackinder L."/>
            <person name="Mock T."/>
            <person name="Mueller-Roeber B."/>
            <person name="Pagarete A."/>
            <person name="Parker M."/>
            <person name="Probert I."/>
            <person name="Quesneville H."/>
            <person name="Raines C."/>
            <person name="Rensing S.A."/>
            <person name="Riano-Pachon D.M."/>
            <person name="Richier S."/>
            <person name="Rokitta S."/>
            <person name="Shiraiwa Y."/>
            <person name="Soanes D.M."/>
            <person name="van der Giezen M."/>
            <person name="Wahlund T.M."/>
            <person name="Williams B."/>
            <person name="Wilson W."/>
            <person name="Wolfe G."/>
            <person name="Wurch L.L."/>
        </authorList>
    </citation>
    <scope>NUCLEOTIDE SEQUENCE</scope>
</reference>
<evidence type="ECO:0000313" key="1">
    <source>
        <dbReference type="EnsemblProtists" id="EOD19593"/>
    </source>
</evidence>
<dbReference type="KEGG" id="ehx:EMIHUDRAFT_436099"/>
<dbReference type="HOGENOM" id="CLU_913462_0_0_1"/>